<comment type="caution">
    <text evidence="10">The sequence shown here is derived from an EMBL/GenBank/DDBJ whole genome shotgun (WGS) entry which is preliminary data.</text>
</comment>
<dbReference type="PROSITE" id="PS50862">
    <property type="entry name" value="AA_TRNA_LIGASE_II"/>
    <property type="match status" value="1"/>
</dbReference>
<evidence type="ECO:0000256" key="1">
    <source>
        <dbReference type="ARBA" id="ARBA00008226"/>
    </source>
</evidence>
<keyword evidence="8" id="KW-0030">Aminoacyl-tRNA synthetase</keyword>
<keyword evidence="6" id="KW-0067">ATP-binding</keyword>
<reference evidence="10 11" key="1">
    <citation type="submission" date="2017-09" db="EMBL/GenBank/DDBJ databases">
        <title>Depth-based differentiation of microbial function through sediment-hosted aquifers and enrichment of novel symbionts in the deep terrestrial subsurface.</title>
        <authorList>
            <person name="Probst A.J."/>
            <person name="Ladd B."/>
            <person name="Jarett J.K."/>
            <person name="Geller-Mcgrath D.E."/>
            <person name="Sieber C.M."/>
            <person name="Emerson J.B."/>
            <person name="Anantharaman K."/>
            <person name="Thomas B.C."/>
            <person name="Malmstrom R."/>
            <person name="Stieglmeier M."/>
            <person name="Klingl A."/>
            <person name="Woyke T."/>
            <person name="Ryan C.M."/>
            <person name="Banfield J.F."/>
        </authorList>
    </citation>
    <scope>NUCLEOTIDE SEQUENCE [LARGE SCALE GENOMIC DNA]</scope>
    <source>
        <strain evidence="10">CG10_big_fil_rev_8_21_14_0_10_32_10</strain>
    </source>
</reference>
<dbReference type="GO" id="GO:0006426">
    <property type="term" value="P:glycyl-tRNA aminoacylation"/>
    <property type="evidence" value="ECO:0007669"/>
    <property type="project" value="InterPro"/>
</dbReference>
<dbReference type="InterPro" id="IPR045864">
    <property type="entry name" value="aa-tRNA-synth_II/BPL/LPL"/>
</dbReference>
<dbReference type="InterPro" id="IPR002315">
    <property type="entry name" value="tRNA-synt_gly"/>
</dbReference>
<dbReference type="PANTHER" id="PTHR10745">
    <property type="entry name" value="GLYCYL-TRNA SYNTHETASE/DNA POLYMERASE SUBUNIT GAMMA-2"/>
    <property type="match status" value="1"/>
</dbReference>
<evidence type="ECO:0000256" key="2">
    <source>
        <dbReference type="ARBA" id="ARBA00012829"/>
    </source>
</evidence>
<dbReference type="InterPro" id="IPR036621">
    <property type="entry name" value="Anticodon-bd_dom_sf"/>
</dbReference>
<keyword evidence="3" id="KW-0963">Cytoplasm</keyword>
<dbReference type="InterPro" id="IPR004154">
    <property type="entry name" value="Anticodon-bd"/>
</dbReference>
<dbReference type="Gene3D" id="3.40.50.800">
    <property type="entry name" value="Anticodon-binding domain"/>
    <property type="match status" value="1"/>
</dbReference>
<keyword evidence="4 10" id="KW-0436">Ligase</keyword>
<evidence type="ECO:0000256" key="5">
    <source>
        <dbReference type="ARBA" id="ARBA00022741"/>
    </source>
</evidence>
<dbReference type="GO" id="GO:0005737">
    <property type="term" value="C:cytoplasm"/>
    <property type="evidence" value="ECO:0007669"/>
    <property type="project" value="InterPro"/>
</dbReference>
<dbReference type="GO" id="GO:0004820">
    <property type="term" value="F:glycine-tRNA ligase activity"/>
    <property type="evidence" value="ECO:0007669"/>
    <property type="project" value="UniProtKB-EC"/>
</dbReference>
<dbReference type="NCBIfam" id="NF003211">
    <property type="entry name" value="PRK04173.1"/>
    <property type="match status" value="1"/>
</dbReference>
<dbReference type="AlphaFoldDB" id="A0A2H0R912"/>
<dbReference type="CDD" id="cd00774">
    <property type="entry name" value="GlyRS-like_core"/>
    <property type="match status" value="1"/>
</dbReference>
<dbReference type="FunFam" id="3.40.50.800:FF:000002">
    <property type="entry name" value="Glycine--tRNA ligase"/>
    <property type="match status" value="1"/>
</dbReference>
<evidence type="ECO:0000256" key="4">
    <source>
        <dbReference type="ARBA" id="ARBA00022598"/>
    </source>
</evidence>
<evidence type="ECO:0000256" key="8">
    <source>
        <dbReference type="ARBA" id="ARBA00023146"/>
    </source>
</evidence>
<dbReference type="EC" id="6.1.1.14" evidence="2"/>
<dbReference type="InterPro" id="IPR002314">
    <property type="entry name" value="aa-tRNA-synt_IIb"/>
</dbReference>
<accession>A0A2H0R912</accession>
<evidence type="ECO:0000313" key="11">
    <source>
        <dbReference type="Proteomes" id="UP000230214"/>
    </source>
</evidence>
<dbReference type="InterPro" id="IPR027031">
    <property type="entry name" value="Gly-tRNA_synthase/POLG2"/>
</dbReference>
<dbReference type="InterPro" id="IPR033731">
    <property type="entry name" value="GlyRS-like_core"/>
</dbReference>
<gene>
    <name evidence="10" type="ORF">COV24_05080</name>
</gene>
<dbReference type="GO" id="GO:0070062">
    <property type="term" value="C:extracellular exosome"/>
    <property type="evidence" value="ECO:0007669"/>
    <property type="project" value="UniProtKB-ARBA"/>
</dbReference>
<evidence type="ECO:0000256" key="6">
    <source>
        <dbReference type="ARBA" id="ARBA00022840"/>
    </source>
</evidence>
<comment type="similarity">
    <text evidence="1">Belongs to the class-II aminoacyl-tRNA synthetase family.</text>
</comment>
<dbReference type="Gene3D" id="3.30.930.10">
    <property type="entry name" value="Bira Bifunctional Protein, Domain 2"/>
    <property type="match status" value="1"/>
</dbReference>
<dbReference type="Proteomes" id="UP000230214">
    <property type="component" value="Unassembled WGS sequence"/>
</dbReference>
<dbReference type="EMBL" id="PCXU01000044">
    <property type="protein sequence ID" value="PIR43021.1"/>
    <property type="molecule type" value="Genomic_DNA"/>
</dbReference>
<name>A0A2H0R912_UNCKA</name>
<keyword evidence="5" id="KW-0547">Nucleotide-binding</keyword>
<organism evidence="10 11">
    <name type="scientific">candidate division WWE3 bacterium CG10_big_fil_rev_8_21_14_0_10_32_10</name>
    <dbReference type="NCBI Taxonomy" id="1975090"/>
    <lineage>
        <taxon>Bacteria</taxon>
        <taxon>Katanobacteria</taxon>
    </lineage>
</organism>
<dbReference type="Pfam" id="PF03129">
    <property type="entry name" value="HGTP_anticodon"/>
    <property type="match status" value="1"/>
</dbReference>
<protein>
    <recommendedName>
        <fullName evidence="2">glycine--tRNA ligase</fullName>
        <ecNumber evidence="2">6.1.1.14</ecNumber>
    </recommendedName>
</protein>
<evidence type="ECO:0000256" key="7">
    <source>
        <dbReference type="ARBA" id="ARBA00022917"/>
    </source>
</evidence>
<dbReference type="GO" id="GO:1990742">
    <property type="term" value="C:microvesicle"/>
    <property type="evidence" value="ECO:0007669"/>
    <property type="project" value="UniProtKB-ARBA"/>
</dbReference>
<sequence>MQKLIGLCKRRGFVYPASEIYGGLASAYDYGPLGVQLLRNIKNLWWKEMIEKRDDMVGLDSQIILHAKTWEASGHVMGFNDPMVEDKVTHKRYRADHLIENFIKEFKKDEKVVVEDMTIDEMSSFITSNKILSPVGNEITLPKAFNQLMETHLGVIEGDKDTVYLRGETAQGIFTNFKNVLDSTRITLPFGIGQLGKSFRNEITQGQFVFRTFEFEQGEIEYFFDPELSNWEDLYNGWKEYMWNFVTKTLKIKEESLRWRRHTDKERSFYSKDTYDLEYNFPFGFKELWGIAYRTNYDLNQHIKYSGVKLEYVDPKTNKKIVPHVIEPAVGINRLFFMVLNDAYVEDEKHVYLNLPARLAPYKVAVFPLVANKEDIMVRSKEVYSSLKKNYNAYFDSRGNIGKRYMYQDEIGTPFCVTIDYDTLENNTVTVRNRNTMEQERVELERLGDWIDSKLKDV</sequence>
<evidence type="ECO:0000259" key="9">
    <source>
        <dbReference type="PROSITE" id="PS50862"/>
    </source>
</evidence>
<dbReference type="PANTHER" id="PTHR10745:SF8">
    <property type="entry name" value="DNA POLYMERASE SUBUNIT GAMMA-2, MITOCHONDRIAL"/>
    <property type="match status" value="1"/>
</dbReference>
<evidence type="ECO:0000313" key="10">
    <source>
        <dbReference type="EMBL" id="PIR43021.1"/>
    </source>
</evidence>
<dbReference type="PRINTS" id="PR01043">
    <property type="entry name" value="TRNASYNTHGLY"/>
</dbReference>
<dbReference type="SUPFAM" id="SSF55681">
    <property type="entry name" value="Class II aaRS and biotin synthetases"/>
    <property type="match status" value="1"/>
</dbReference>
<dbReference type="GO" id="GO:0015966">
    <property type="term" value="P:diadenosine tetraphosphate biosynthetic process"/>
    <property type="evidence" value="ECO:0007669"/>
    <property type="project" value="UniProtKB-ARBA"/>
</dbReference>
<feature type="domain" description="Aminoacyl-transfer RNA synthetases class-II family profile" evidence="9">
    <location>
        <begin position="3"/>
        <end position="361"/>
    </location>
</feature>
<dbReference type="Gene3D" id="3.30.40.230">
    <property type="match status" value="1"/>
</dbReference>
<dbReference type="NCBIfam" id="TIGR00389">
    <property type="entry name" value="glyS_dimeric"/>
    <property type="match status" value="1"/>
</dbReference>
<evidence type="ECO:0000256" key="3">
    <source>
        <dbReference type="ARBA" id="ARBA00022490"/>
    </source>
</evidence>
<dbReference type="GO" id="GO:0005524">
    <property type="term" value="F:ATP binding"/>
    <property type="evidence" value="ECO:0007669"/>
    <property type="project" value="UniProtKB-KW"/>
</dbReference>
<proteinExistence type="inferred from homology"/>
<dbReference type="SUPFAM" id="SSF52954">
    <property type="entry name" value="Class II aaRS ABD-related"/>
    <property type="match status" value="1"/>
</dbReference>
<dbReference type="Pfam" id="PF00587">
    <property type="entry name" value="tRNA-synt_2b"/>
    <property type="match status" value="1"/>
</dbReference>
<dbReference type="InterPro" id="IPR006195">
    <property type="entry name" value="aa-tRNA-synth_II"/>
</dbReference>
<dbReference type="GO" id="GO:0004081">
    <property type="term" value="F:bis(5'-nucleosyl)-tetraphosphatase (asymmetrical) activity"/>
    <property type="evidence" value="ECO:0007669"/>
    <property type="project" value="UniProtKB-ARBA"/>
</dbReference>
<keyword evidence="7" id="KW-0648">Protein biosynthesis</keyword>